<dbReference type="PANTHER" id="PTHR34988:SF1">
    <property type="entry name" value="DNA-BINDING PROTEIN"/>
    <property type="match status" value="1"/>
</dbReference>
<proteinExistence type="predicted"/>
<dbReference type="PANTHER" id="PTHR34988">
    <property type="entry name" value="PROTEIN, PUTATIVE-RELATED"/>
    <property type="match status" value="1"/>
</dbReference>
<evidence type="ECO:0000313" key="2">
    <source>
        <dbReference type="EMBL" id="SMP53845.1"/>
    </source>
</evidence>
<feature type="domain" description="PPC" evidence="1">
    <location>
        <begin position="16"/>
        <end position="168"/>
    </location>
</feature>
<gene>
    <name evidence="2" type="ORF">SAMN06296020_10561</name>
</gene>
<protein>
    <recommendedName>
        <fullName evidence="1">PPC domain-containing protein</fullName>
    </recommendedName>
</protein>
<dbReference type="CDD" id="cd11378">
    <property type="entry name" value="DUF296"/>
    <property type="match status" value="1"/>
</dbReference>
<dbReference type="EMBL" id="FXUF01000005">
    <property type="protein sequence ID" value="SMP53845.1"/>
    <property type="molecule type" value="Genomic_DNA"/>
</dbReference>
<keyword evidence="3" id="KW-1185">Reference proteome</keyword>
<dbReference type="Pfam" id="PF03479">
    <property type="entry name" value="PCC"/>
    <property type="match status" value="1"/>
</dbReference>
<dbReference type="PROSITE" id="PS51742">
    <property type="entry name" value="PPC"/>
    <property type="match status" value="1"/>
</dbReference>
<dbReference type="AlphaFoldDB" id="A0AA45WWG0"/>
<dbReference type="InterPro" id="IPR005175">
    <property type="entry name" value="PPC_dom"/>
</dbReference>
<sequence length="169" mass="18684">MEAKALEQDPRFVEQVDLSEVYFMRFQPGDDLFTAVSEVCKEWGIERAVIVSGIGSLVDVSFVSPKEAIEIPVLKDKLNFVDQQGPFELLTLEGNVVPLVGEFGNMKEGDPVLHLHVTLATKEGEISGGHLVKATVFTTTELFLANVKNSRVKKKQSCITGLCEMRDDI</sequence>
<dbReference type="Proteomes" id="UP001158066">
    <property type="component" value="Unassembled WGS sequence"/>
</dbReference>
<comment type="caution">
    <text evidence="2">The sequence shown here is derived from an EMBL/GenBank/DDBJ whole genome shotgun (WGS) entry which is preliminary data.</text>
</comment>
<organism evidence="2 3">
    <name type="scientific">Anoxynatronum buryatiense</name>
    <dbReference type="NCBI Taxonomy" id="489973"/>
    <lineage>
        <taxon>Bacteria</taxon>
        <taxon>Bacillati</taxon>
        <taxon>Bacillota</taxon>
        <taxon>Clostridia</taxon>
        <taxon>Eubacteriales</taxon>
        <taxon>Clostridiaceae</taxon>
        <taxon>Anoxynatronum</taxon>
    </lineage>
</organism>
<name>A0AA45WWG0_9CLOT</name>
<dbReference type="SUPFAM" id="SSF117856">
    <property type="entry name" value="AF0104/ALDC/Ptd012-like"/>
    <property type="match status" value="1"/>
</dbReference>
<reference evidence="2" key="1">
    <citation type="submission" date="2017-05" db="EMBL/GenBank/DDBJ databases">
        <authorList>
            <person name="Varghese N."/>
            <person name="Submissions S."/>
        </authorList>
    </citation>
    <scope>NUCLEOTIDE SEQUENCE</scope>
    <source>
        <strain evidence="2">Su22</strain>
    </source>
</reference>
<evidence type="ECO:0000259" key="1">
    <source>
        <dbReference type="PROSITE" id="PS51742"/>
    </source>
</evidence>
<evidence type="ECO:0000313" key="3">
    <source>
        <dbReference type="Proteomes" id="UP001158066"/>
    </source>
</evidence>
<dbReference type="RefSeq" id="WP_283408992.1">
    <property type="nucleotide sequence ID" value="NZ_FXUF01000005.1"/>
</dbReference>
<dbReference type="Gene3D" id="3.30.1330.80">
    <property type="entry name" value="Hypothetical protein, similar to alpha- acetolactate decarboxylase, domain 2"/>
    <property type="match status" value="1"/>
</dbReference>
<accession>A0AA45WWG0</accession>